<proteinExistence type="predicted"/>
<feature type="transmembrane region" description="Helical" evidence="1">
    <location>
        <begin position="78"/>
        <end position="101"/>
    </location>
</feature>
<reference evidence="2 3" key="1">
    <citation type="journal article" date="2018" name="IMA Fungus">
        <title>IMA Genome-F 9: Draft genome sequence of Annulohypoxylon stygium, Aspergillus mulundensis, Berkeleyomyces basicola (syn. Thielaviopsis basicola), Ceratocystis smalleyi, two Cercospora beticola strains, Coleophoma cylindrospora, Fusarium fracticaudum, Phialophora cf. hyalina, and Morchella septimelata.</title>
        <authorList>
            <person name="Wingfield B.D."/>
            <person name="Bills G.F."/>
            <person name="Dong Y."/>
            <person name="Huang W."/>
            <person name="Nel W.J."/>
            <person name="Swalarsk-Parry B.S."/>
            <person name="Vaghefi N."/>
            <person name="Wilken P.M."/>
            <person name="An Z."/>
            <person name="de Beer Z.W."/>
            <person name="De Vos L."/>
            <person name="Chen L."/>
            <person name="Duong T.A."/>
            <person name="Gao Y."/>
            <person name="Hammerbacher A."/>
            <person name="Kikkert J.R."/>
            <person name="Li Y."/>
            <person name="Li H."/>
            <person name="Li K."/>
            <person name="Li Q."/>
            <person name="Liu X."/>
            <person name="Ma X."/>
            <person name="Naidoo K."/>
            <person name="Pethybridge S.J."/>
            <person name="Sun J."/>
            <person name="Steenkamp E.T."/>
            <person name="van der Nest M.A."/>
            <person name="van Wyk S."/>
            <person name="Wingfield M.J."/>
            <person name="Xiong C."/>
            <person name="Yue Q."/>
            <person name="Zhang X."/>
        </authorList>
    </citation>
    <scope>NUCLEOTIDE SEQUENCE [LARGE SCALE GENOMIC DNA]</scope>
    <source>
        <strain evidence="2 3">BP6252</strain>
    </source>
</reference>
<gene>
    <name evidence="2" type="ORF">BP6252_11776</name>
</gene>
<keyword evidence="1" id="KW-0812">Transmembrane</keyword>
<sequence length="251" mass="27683">MFSIRTTVFIRLLTSLAAGGSLALWVLSLQRVLAPYFPSQKPGLTFLPIVFLSISIILNLLHLSFPPNNPTITRARKWLDITGDILIALLLTAVGIVAFVHDNYTYFRTGMWRQYNDNDSGFGWFNQEVIAGSLMILVVLLHILLAISQLFGCPASVFDARTPYDSYPPAYPSENSSVTLLKTQADEKKQKITDADSASLVPDGEFEEDALSLSSSSTAGFSLRKDSEVANISKGYKHNSGQFVREKGLEV</sequence>
<keyword evidence="1" id="KW-0472">Membrane</keyword>
<feature type="transmembrane region" description="Helical" evidence="1">
    <location>
        <begin position="129"/>
        <end position="151"/>
    </location>
</feature>
<feature type="transmembrane region" description="Helical" evidence="1">
    <location>
        <begin position="45"/>
        <end position="66"/>
    </location>
</feature>
<accession>A0A3D8QKI7</accession>
<evidence type="ECO:0000313" key="3">
    <source>
        <dbReference type="Proteomes" id="UP000256645"/>
    </source>
</evidence>
<evidence type="ECO:0000313" key="2">
    <source>
        <dbReference type="EMBL" id="RDW62343.1"/>
    </source>
</evidence>
<protein>
    <submittedName>
        <fullName evidence="2">Uncharacterized protein</fullName>
    </submittedName>
</protein>
<dbReference type="Proteomes" id="UP000256645">
    <property type="component" value="Unassembled WGS sequence"/>
</dbReference>
<feature type="transmembrane region" description="Helical" evidence="1">
    <location>
        <begin position="12"/>
        <end position="33"/>
    </location>
</feature>
<comment type="caution">
    <text evidence="2">The sequence shown here is derived from an EMBL/GenBank/DDBJ whole genome shotgun (WGS) entry which is preliminary data.</text>
</comment>
<organism evidence="2 3">
    <name type="scientific">Coleophoma cylindrospora</name>
    <dbReference type="NCBI Taxonomy" id="1849047"/>
    <lineage>
        <taxon>Eukaryota</taxon>
        <taxon>Fungi</taxon>
        <taxon>Dikarya</taxon>
        <taxon>Ascomycota</taxon>
        <taxon>Pezizomycotina</taxon>
        <taxon>Leotiomycetes</taxon>
        <taxon>Helotiales</taxon>
        <taxon>Dermateaceae</taxon>
        <taxon>Coleophoma</taxon>
    </lineage>
</organism>
<keyword evidence="3" id="KW-1185">Reference proteome</keyword>
<evidence type="ECO:0000256" key="1">
    <source>
        <dbReference type="SAM" id="Phobius"/>
    </source>
</evidence>
<dbReference type="EMBL" id="PDLM01000014">
    <property type="protein sequence ID" value="RDW62343.1"/>
    <property type="molecule type" value="Genomic_DNA"/>
</dbReference>
<keyword evidence="1" id="KW-1133">Transmembrane helix</keyword>
<dbReference type="AlphaFoldDB" id="A0A3D8QKI7"/>
<name>A0A3D8QKI7_9HELO</name>
<dbReference type="OrthoDB" id="10365814at2759"/>